<reference evidence="2 3" key="1">
    <citation type="submission" date="2019-04" db="EMBL/GenBank/DDBJ databases">
        <title>An improved genome assembly and genetic linkage map for asparagus bean, Vigna unguiculata ssp. sesquipedialis.</title>
        <authorList>
            <person name="Xia Q."/>
            <person name="Zhang R."/>
            <person name="Dong Y."/>
        </authorList>
    </citation>
    <scope>NUCLEOTIDE SEQUENCE [LARGE SCALE GENOMIC DNA]</scope>
    <source>
        <tissue evidence="2">Leaf</tissue>
    </source>
</reference>
<evidence type="ECO:0000256" key="1">
    <source>
        <dbReference type="SAM" id="MobiDB-lite"/>
    </source>
</evidence>
<name>A0A4D6LXL5_VIGUN</name>
<gene>
    <name evidence="2" type="ORF">DEO72_LG5g1530</name>
</gene>
<protein>
    <submittedName>
        <fullName evidence="2">Uncharacterized protein</fullName>
    </submittedName>
</protein>
<feature type="compositionally biased region" description="Basic residues" evidence="1">
    <location>
        <begin position="15"/>
        <end position="29"/>
    </location>
</feature>
<organism evidence="2 3">
    <name type="scientific">Vigna unguiculata</name>
    <name type="common">Cowpea</name>
    <dbReference type="NCBI Taxonomy" id="3917"/>
    <lineage>
        <taxon>Eukaryota</taxon>
        <taxon>Viridiplantae</taxon>
        <taxon>Streptophyta</taxon>
        <taxon>Embryophyta</taxon>
        <taxon>Tracheophyta</taxon>
        <taxon>Spermatophyta</taxon>
        <taxon>Magnoliopsida</taxon>
        <taxon>eudicotyledons</taxon>
        <taxon>Gunneridae</taxon>
        <taxon>Pentapetalae</taxon>
        <taxon>rosids</taxon>
        <taxon>fabids</taxon>
        <taxon>Fabales</taxon>
        <taxon>Fabaceae</taxon>
        <taxon>Papilionoideae</taxon>
        <taxon>50 kb inversion clade</taxon>
        <taxon>NPAAA clade</taxon>
        <taxon>indigoferoid/millettioid clade</taxon>
        <taxon>Phaseoleae</taxon>
        <taxon>Vigna</taxon>
    </lineage>
</organism>
<dbReference type="Proteomes" id="UP000501690">
    <property type="component" value="Linkage Group LG5"/>
</dbReference>
<dbReference type="EMBL" id="CP039349">
    <property type="protein sequence ID" value="QCD93455.1"/>
    <property type="molecule type" value="Genomic_DNA"/>
</dbReference>
<evidence type="ECO:0000313" key="3">
    <source>
        <dbReference type="Proteomes" id="UP000501690"/>
    </source>
</evidence>
<proteinExistence type="predicted"/>
<feature type="region of interest" description="Disordered" evidence="1">
    <location>
        <begin position="74"/>
        <end position="94"/>
    </location>
</feature>
<accession>A0A4D6LXL5</accession>
<sequence length="94" mass="10439">MAGSHCSAPPSSPCFRRRTTVSHGSRRSSTHSEVDLCQPPQFPHHLHADRVLFVTHLLPLRFASAHHSNITHPITIADARPAHPQLQHASDHHT</sequence>
<evidence type="ECO:0000313" key="2">
    <source>
        <dbReference type="EMBL" id="QCD93455.1"/>
    </source>
</evidence>
<feature type="region of interest" description="Disordered" evidence="1">
    <location>
        <begin position="1"/>
        <end position="39"/>
    </location>
</feature>
<keyword evidence="3" id="KW-1185">Reference proteome</keyword>
<dbReference type="AlphaFoldDB" id="A0A4D6LXL5"/>